<feature type="transmembrane region" description="Helical" evidence="7">
    <location>
        <begin position="241"/>
        <end position="259"/>
    </location>
</feature>
<keyword evidence="6 7" id="KW-0472">Membrane</keyword>
<dbReference type="InterPro" id="IPR044049">
    <property type="entry name" value="EccD_transm"/>
</dbReference>
<feature type="transmembrane region" description="Helical" evidence="7">
    <location>
        <begin position="190"/>
        <end position="210"/>
    </location>
</feature>
<dbReference type="AlphaFoldDB" id="A0A239MP99"/>
<keyword evidence="5 7" id="KW-1133">Transmembrane helix</keyword>
<organism evidence="9 10">
    <name type="scientific">Rhodococcoides kyotonense</name>
    <dbReference type="NCBI Taxonomy" id="398843"/>
    <lineage>
        <taxon>Bacteria</taxon>
        <taxon>Bacillati</taxon>
        <taxon>Actinomycetota</taxon>
        <taxon>Actinomycetes</taxon>
        <taxon>Mycobacteriales</taxon>
        <taxon>Nocardiaceae</taxon>
        <taxon>Rhodococcoides</taxon>
    </lineage>
</organism>
<evidence type="ECO:0000256" key="1">
    <source>
        <dbReference type="ARBA" id="ARBA00004651"/>
    </source>
</evidence>
<evidence type="ECO:0000256" key="7">
    <source>
        <dbReference type="SAM" id="Phobius"/>
    </source>
</evidence>
<dbReference type="Pfam" id="PF08817">
    <property type="entry name" value="YukD"/>
    <property type="match status" value="1"/>
</dbReference>
<dbReference type="OrthoDB" id="4156660at2"/>
<keyword evidence="10" id="KW-1185">Reference proteome</keyword>
<evidence type="ECO:0000313" key="9">
    <source>
        <dbReference type="EMBL" id="SNT44495.1"/>
    </source>
</evidence>
<feature type="domain" description="EccD-like transmembrane" evidence="8">
    <location>
        <begin position="128"/>
        <end position="473"/>
    </location>
</feature>
<sequence>MAGDQAGHAAAAMDLCRLTVVAESVQVDMALPTDVPLALLLPGIVDILERRSGGPPAARRQPLVLGRVGRPPLSGTRTLDESGVRDGELLVLGDAESPAPAPLFDDLMFAVATTGADGVSLWSAKTAQTVGFVVAAVALVLGCSGALLTALRRSPDEAPALAILVATTATVLLVAGSVSTRIGRDRRTGVFLSASAVTLAGTAGVLFVPIPLGAPHLMLGATAVGVFAVLALRLGGDGSALFTGTAVTAFMAGIAGAVAEFTGLPIATIGGGTGVVALAGLTFAPRLSMMQARLPLPPVPTAGAPLDTYDEDDASSYDDLHVTARDARSYMTGLVCAGSLVTAVGVLVAASTHTGDTYWPGITLAALTASVLLLRGRTFAEAHQAVPLVAAGAAVVLGLLAAAILRFTSQPMTTFLVATAAAVLALLFGSVVPRREYSPVLRRAAELVEYAAIAGIVPVACWVCGLYSAMRAL</sequence>
<dbReference type="EMBL" id="FZOW01000020">
    <property type="protein sequence ID" value="SNT44495.1"/>
    <property type="molecule type" value="Genomic_DNA"/>
</dbReference>
<accession>A0A239MP99</accession>
<protein>
    <submittedName>
        <fullName evidence="9">Type VII secretion integral membrane protein EccD</fullName>
    </submittedName>
</protein>
<gene>
    <name evidence="9" type="ORF">SAMN05421642_12056</name>
</gene>
<feature type="transmembrane region" description="Helical" evidence="7">
    <location>
        <begin position="158"/>
        <end position="178"/>
    </location>
</feature>
<evidence type="ECO:0000256" key="4">
    <source>
        <dbReference type="ARBA" id="ARBA00022692"/>
    </source>
</evidence>
<evidence type="ECO:0000256" key="5">
    <source>
        <dbReference type="ARBA" id="ARBA00022989"/>
    </source>
</evidence>
<reference evidence="10" key="1">
    <citation type="submission" date="2017-06" db="EMBL/GenBank/DDBJ databases">
        <authorList>
            <person name="Varghese N."/>
            <person name="Submissions S."/>
        </authorList>
    </citation>
    <scope>NUCLEOTIDE SEQUENCE [LARGE SCALE GENOMIC DNA]</scope>
    <source>
        <strain evidence="10">JCM 23211</strain>
    </source>
</reference>
<dbReference type="RefSeq" id="WP_089251434.1">
    <property type="nucleotide sequence ID" value="NZ_FZOW01000020.1"/>
</dbReference>
<comment type="subcellular location">
    <subcellularLocation>
        <location evidence="1">Cell membrane</location>
        <topology evidence="1">Multi-pass membrane protein</topology>
    </subcellularLocation>
</comment>
<feature type="transmembrane region" description="Helical" evidence="7">
    <location>
        <begin position="450"/>
        <end position="470"/>
    </location>
</feature>
<dbReference type="InterPro" id="IPR024962">
    <property type="entry name" value="YukD-like"/>
</dbReference>
<keyword evidence="3" id="KW-1003">Cell membrane</keyword>
<feature type="transmembrane region" description="Helical" evidence="7">
    <location>
        <begin position="411"/>
        <end position="429"/>
    </location>
</feature>
<evidence type="ECO:0000313" key="10">
    <source>
        <dbReference type="Proteomes" id="UP000198327"/>
    </source>
</evidence>
<dbReference type="PIRSF" id="PIRSF017804">
    <property type="entry name" value="Secretion_EccD1"/>
    <property type="match status" value="1"/>
</dbReference>
<dbReference type="Pfam" id="PF19053">
    <property type="entry name" value="EccD"/>
    <property type="match status" value="1"/>
</dbReference>
<comment type="similarity">
    <text evidence="2">Belongs to the EccD/Snm4 family.</text>
</comment>
<evidence type="ECO:0000256" key="3">
    <source>
        <dbReference type="ARBA" id="ARBA00022475"/>
    </source>
</evidence>
<feature type="transmembrane region" description="Helical" evidence="7">
    <location>
        <begin position="216"/>
        <end position="234"/>
    </location>
</feature>
<feature type="transmembrane region" description="Helical" evidence="7">
    <location>
        <begin position="130"/>
        <end position="152"/>
    </location>
</feature>
<dbReference type="Proteomes" id="UP000198327">
    <property type="component" value="Unassembled WGS sequence"/>
</dbReference>
<keyword evidence="4 7" id="KW-0812">Transmembrane</keyword>
<feature type="transmembrane region" description="Helical" evidence="7">
    <location>
        <begin position="386"/>
        <end position="405"/>
    </location>
</feature>
<name>A0A239MP99_9NOCA</name>
<dbReference type="InterPro" id="IPR006707">
    <property type="entry name" value="T7SS_EccD"/>
</dbReference>
<dbReference type="Gene3D" id="3.10.20.90">
    <property type="entry name" value="Phosphatidylinositol 3-kinase Catalytic Subunit, Chain A, domain 1"/>
    <property type="match status" value="1"/>
</dbReference>
<dbReference type="GO" id="GO:0005886">
    <property type="term" value="C:plasma membrane"/>
    <property type="evidence" value="ECO:0007669"/>
    <property type="project" value="UniProtKB-SubCell"/>
</dbReference>
<feature type="transmembrane region" description="Helical" evidence="7">
    <location>
        <begin position="330"/>
        <end position="351"/>
    </location>
</feature>
<evidence type="ECO:0000259" key="8">
    <source>
        <dbReference type="Pfam" id="PF19053"/>
    </source>
</evidence>
<dbReference type="NCBIfam" id="TIGR03920">
    <property type="entry name" value="T7SS_EccD"/>
    <property type="match status" value="1"/>
</dbReference>
<evidence type="ECO:0000256" key="6">
    <source>
        <dbReference type="ARBA" id="ARBA00023136"/>
    </source>
</evidence>
<feature type="transmembrane region" description="Helical" evidence="7">
    <location>
        <begin position="265"/>
        <end position="284"/>
    </location>
</feature>
<proteinExistence type="inferred from homology"/>
<evidence type="ECO:0000256" key="2">
    <source>
        <dbReference type="ARBA" id="ARBA00006162"/>
    </source>
</evidence>
<feature type="transmembrane region" description="Helical" evidence="7">
    <location>
        <begin position="357"/>
        <end position="374"/>
    </location>
</feature>